<keyword evidence="1" id="KW-0812">Transmembrane</keyword>
<evidence type="ECO:0000313" key="2">
    <source>
        <dbReference type="EMBL" id="MCL3995574.1"/>
    </source>
</evidence>
<dbReference type="EMBL" id="JAMCCK010000027">
    <property type="protein sequence ID" value="MCL3995574.1"/>
    <property type="molecule type" value="Genomic_DNA"/>
</dbReference>
<sequence length="64" mass="6837">MNRRTAPRAVLPAAGELLAWWAALALLWLVLITTVDTLERIVGAGCAAVGAVLARAGRRAVTWR</sequence>
<organism evidence="2 3">
    <name type="scientific">Streptomyces lavenduligriseus</name>
    <dbReference type="NCBI Taxonomy" id="67315"/>
    <lineage>
        <taxon>Bacteria</taxon>
        <taxon>Bacillati</taxon>
        <taxon>Actinomycetota</taxon>
        <taxon>Actinomycetes</taxon>
        <taxon>Kitasatosporales</taxon>
        <taxon>Streptomycetaceae</taxon>
        <taxon>Streptomyces</taxon>
    </lineage>
</organism>
<evidence type="ECO:0000256" key="1">
    <source>
        <dbReference type="SAM" id="Phobius"/>
    </source>
</evidence>
<feature type="transmembrane region" description="Helical" evidence="1">
    <location>
        <begin position="37"/>
        <end position="56"/>
    </location>
</feature>
<protein>
    <submittedName>
        <fullName evidence="2">Uncharacterized protein</fullName>
    </submittedName>
</protein>
<keyword evidence="1" id="KW-0472">Membrane</keyword>
<gene>
    <name evidence="2" type="ORF">M4438_19015</name>
</gene>
<keyword evidence="1" id="KW-1133">Transmembrane helix</keyword>
<evidence type="ECO:0000313" key="3">
    <source>
        <dbReference type="Proteomes" id="UP001202052"/>
    </source>
</evidence>
<proteinExistence type="predicted"/>
<reference evidence="2 3" key="1">
    <citation type="submission" date="2022-05" db="EMBL/GenBank/DDBJ databases">
        <title>Genome Resource of Streptomyces lavenduligriseus GA1-1, a Strain with Broad-Spectrum Antifungal Activity against Phytopathogenic Fungi.</title>
        <authorList>
            <person name="Qi D."/>
        </authorList>
    </citation>
    <scope>NUCLEOTIDE SEQUENCE [LARGE SCALE GENOMIC DNA]</scope>
    <source>
        <strain evidence="2 3">GA1-1</strain>
    </source>
</reference>
<comment type="caution">
    <text evidence="2">The sequence shown here is derived from an EMBL/GenBank/DDBJ whole genome shotgun (WGS) entry which is preliminary data.</text>
</comment>
<keyword evidence="3" id="KW-1185">Reference proteome</keyword>
<dbReference type="RefSeq" id="WP_030780117.1">
    <property type="nucleotide sequence ID" value="NZ_JAMCCK010000027.1"/>
</dbReference>
<name>A0ABT0NVU1_9ACTN</name>
<feature type="transmembrane region" description="Helical" evidence="1">
    <location>
        <begin position="9"/>
        <end position="31"/>
    </location>
</feature>
<dbReference type="Proteomes" id="UP001202052">
    <property type="component" value="Unassembled WGS sequence"/>
</dbReference>
<accession>A0ABT0NVU1</accession>